<proteinExistence type="predicted"/>
<feature type="non-terminal residue" evidence="1">
    <location>
        <position position="79"/>
    </location>
</feature>
<dbReference type="AlphaFoldDB" id="A0A6J4Q057"/>
<evidence type="ECO:0000313" key="1">
    <source>
        <dbReference type="EMBL" id="CAA9429476.1"/>
    </source>
</evidence>
<gene>
    <name evidence="1" type="ORF">AVDCRST_MAG80-469</name>
</gene>
<reference evidence="1" key="1">
    <citation type="submission" date="2020-02" db="EMBL/GenBank/DDBJ databases">
        <authorList>
            <person name="Meier V. D."/>
        </authorList>
    </citation>
    <scope>NUCLEOTIDE SEQUENCE</scope>
    <source>
        <strain evidence="1">AVDCRST_MAG80</strain>
    </source>
</reference>
<feature type="non-terminal residue" evidence="1">
    <location>
        <position position="1"/>
    </location>
</feature>
<protein>
    <submittedName>
        <fullName evidence="1">Uncharacterized protein</fullName>
    </submittedName>
</protein>
<sequence length="79" mass="8843">GARLDQERAKGRFFAGHAASVVQDREMGYIRGRLEAPLRHAMVPGLDPRWRPRGLDAAFRVPVEDAGLDRAVGRMGRYL</sequence>
<name>A0A6J4Q057_9ACTN</name>
<dbReference type="EMBL" id="CADCVC010000042">
    <property type="protein sequence ID" value="CAA9429476.1"/>
    <property type="molecule type" value="Genomic_DNA"/>
</dbReference>
<accession>A0A6J4Q057</accession>
<organism evidence="1">
    <name type="scientific">uncultured Rubrobacteraceae bacterium</name>
    <dbReference type="NCBI Taxonomy" id="349277"/>
    <lineage>
        <taxon>Bacteria</taxon>
        <taxon>Bacillati</taxon>
        <taxon>Actinomycetota</taxon>
        <taxon>Rubrobacteria</taxon>
        <taxon>Rubrobacterales</taxon>
        <taxon>Rubrobacteraceae</taxon>
        <taxon>environmental samples</taxon>
    </lineage>
</organism>